<sequence>MLLLIIVYLGIWAVSIIAFWFFINESDAMGYSIMVMWGILPVTTFVISLIIGKNNYMGKRKWIFSVVFGIMYMLAEYATFSTANMITFKKINAPQFEMILVGIIVSIVGMGIGSGIKYAKSNL</sequence>
<evidence type="ECO:0000313" key="2">
    <source>
        <dbReference type="EMBL" id="QOV21044.1"/>
    </source>
</evidence>
<gene>
    <name evidence="2" type="ORF">INP51_12095</name>
</gene>
<evidence type="ECO:0000313" key="3">
    <source>
        <dbReference type="Proteomes" id="UP000593601"/>
    </source>
</evidence>
<dbReference type="Proteomes" id="UP000593601">
    <property type="component" value="Chromosome"/>
</dbReference>
<dbReference type="EMBL" id="CP063304">
    <property type="protein sequence ID" value="QOV21044.1"/>
    <property type="molecule type" value="Genomic_DNA"/>
</dbReference>
<protein>
    <submittedName>
        <fullName evidence="2">Uncharacterized protein</fullName>
    </submittedName>
</protein>
<name>A0A7M2RM36_9FIRM</name>
<reference evidence="2 3" key="1">
    <citation type="submission" date="2020-10" db="EMBL/GenBank/DDBJ databases">
        <title>Blautia liquoris sp.nov., isolated from the mud in a fermentation cellar used for the production of Chinese strong-flavoured liquor.</title>
        <authorList>
            <person name="Lu L."/>
        </authorList>
    </citation>
    <scope>NUCLEOTIDE SEQUENCE [LARGE SCALE GENOMIC DNA]</scope>
    <source>
        <strain evidence="2 3">LZLJ-3</strain>
    </source>
</reference>
<feature type="transmembrane region" description="Helical" evidence="1">
    <location>
        <begin position="5"/>
        <end position="23"/>
    </location>
</feature>
<accession>A0A7M2RM36</accession>
<keyword evidence="1" id="KW-0472">Membrane</keyword>
<organism evidence="2 3">
    <name type="scientific">Blautia liquoris</name>
    <dbReference type="NCBI Taxonomy" id="2779518"/>
    <lineage>
        <taxon>Bacteria</taxon>
        <taxon>Bacillati</taxon>
        <taxon>Bacillota</taxon>
        <taxon>Clostridia</taxon>
        <taxon>Lachnospirales</taxon>
        <taxon>Lachnospiraceae</taxon>
        <taxon>Blautia</taxon>
    </lineage>
</organism>
<keyword evidence="1" id="KW-1133">Transmembrane helix</keyword>
<feature type="transmembrane region" description="Helical" evidence="1">
    <location>
        <begin position="29"/>
        <end position="51"/>
    </location>
</feature>
<feature type="transmembrane region" description="Helical" evidence="1">
    <location>
        <begin position="98"/>
        <end position="119"/>
    </location>
</feature>
<dbReference type="KEGG" id="bliq:INP51_12095"/>
<dbReference type="AlphaFoldDB" id="A0A7M2RM36"/>
<keyword evidence="1" id="KW-0812">Transmembrane</keyword>
<proteinExistence type="predicted"/>
<keyword evidence="3" id="KW-1185">Reference proteome</keyword>
<feature type="transmembrane region" description="Helical" evidence="1">
    <location>
        <begin position="63"/>
        <end position="86"/>
    </location>
</feature>
<evidence type="ECO:0000256" key="1">
    <source>
        <dbReference type="SAM" id="Phobius"/>
    </source>
</evidence>